<keyword evidence="7" id="KW-1185">Reference proteome</keyword>
<evidence type="ECO:0000259" key="5">
    <source>
        <dbReference type="Pfam" id="PF25967"/>
    </source>
</evidence>
<keyword evidence="4" id="KW-0472">Membrane</keyword>
<feature type="transmembrane region" description="Helical" evidence="4">
    <location>
        <begin position="12"/>
        <end position="32"/>
    </location>
</feature>
<dbReference type="Gene3D" id="1.10.287.470">
    <property type="entry name" value="Helix hairpin bin"/>
    <property type="match status" value="1"/>
</dbReference>
<accession>A0A5S9QG08</accession>
<feature type="coiled-coil region" evidence="2">
    <location>
        <begin position="166"/>
        <end position="193"/>
    </location>
</feature>
<sequence length="413" mass="45529">MNQSKGSALKRHVVVPMLVLGVAIGATALLVVNKKPVERKVQELILPQVEVDAVVFEDIQIPLQTRGVVTARTQSKLLSEVSGKVVWVSPKWVDGGFFAKDEIMLKIDEQEYVNQVAQAKSRIAQAMSTLVQEEGQAFVAREEWQLRRPDSSNKAGRALALREPQLASAQAQVDAAVADLQLAEDKLKKTRIRAPYAGLVDGKDADIGQYLGVGHRLAEFHAVDYVEIRVPLTQAQIALLELPRLGETADIPVALTAKVGDLQAHWQGKLVRTEGLLDEKTKVLYAIVEVDDPYGLRKQHKRPLRIGTFVEAELPSRLLTDVVVLSRRLLRSGNNVWLVDENNRLDKRQVRVLPTRGDKVYVISGIEAGERVITSGISDAVEGREVRIDAVDEEPTDENTQVTDHVNSPAVGS</sequence>
<proteinExistence type="inferred from homology"/>
<name>A0A5S9QG08_9GAMM</name>
<dbReference type="EMBL" id="CACSIO010000023">
    <property type="protein sequence ID" value="CAA0116901.1"/>
    <property type="molecule type" value="Genomic_DNA"/>
</dbReference>
<dbReference type="Gene3D" id="2.40.30.170">
    <property type="match status" value="1"/>
</dbReference>
<evidence type="ECO:0000256" key="1">
    <source>
        <dbReference type="ARBA" id="ARBA00009477"/>
    </source>
</evidence>
<evidence type="ECO:0000256" key="4">
    <source>
        <dbReference type="SAM" id="Phobius"/>
    </source>
</evidence>
<evidence type="ECO:0000256" key="2">
    <source>
        <dbReference type="SAM" id="Coils"/>
    </source>
</evidence>
<dbReference type="AlphaFoldDB" id="A0A5S9QG08"/>
<dbReference type="Gene3D" id="2.40.50.100">
    <property type="match status" value="1"/>
</dbReference>
<gene>
    <name evidence="6" type="primary">srpA_2</name>
    <name evidence="6" type="ORF">OPDIPICF_01973</name>
</gene>
<dbReference type="Gene3D" id="2.40.420.20">
    <property type="match status" value="1"/>
</dbReference>
<evidence type="ECO:0000313" key="7">
    <source>
        <dbReference type="Proteomes" id="UP000441399"/>
    </source>
</evidence>
<reference evidence="6 7" key="1">
    <citation type="submission" date="2019-11" db="EMBL/GenBank/DDBJ databases">
        <authorList>
            <person name="Holert J."/>
        </authorList>
    </citation>
    <scope>NUCLEOTIDE SEQUENCE [LARGE SCALE GENOMIC DNA]</scope>
    <source>
        <strain evidence="6">SB11_3</strain>
    </source>
</reference>
<evidence type="ECO:0000313" key="6">
    <source>
        <dbReference type="EMBL" id="CAA0116901.1"/>
    </source>
</evidence>
<dbReference type="InterPro" id="IPR006143">
    <property type="entry name" value="RND_pump_MFP"/>
</dbReference>
<dbReference type="GO" id="GO:0015562">
    <property type="term" value="F:efflux transmembrane transporter activity"/>
    <property type="evidence" value="ECO:0007669"/>
    <property type="project" value="TreeGrafter"/>
</dbReference>
<keyword evidence="4" id="KW-1133">Transmembrane helix</keyword>
<dbReference type="PANTHER" id="PTHR30469">
    <property type="entry name" value="MULTIDRUG RESISTANCE PROTEIN MDTA"/>
    <property type="match status" value="1"/>
</dbReference>
<keyword evidence="4" id="KW-0812">Transmembrane</keyword>
<dbReference type="PANTHER" id="PTHR30469:SF12">
    <property type="entry name" value="MULTIDRUG RESISTANCE PROTEIN MDTA"/>
    <property type="match status" value="1"/>
</dbReference>
<evidence type="ECO:0000256" key="3">
    <source>
        <dbReference type="SAM" id="MobiDB-lite"/>
    </source>
</evidence>
<comment type="similarity">
    <text evidence="1">Belongs to the membrane fusion protein (MFP) (TC 8.A.1) family.</text>
</comment>
<dbReference type="Pfam" id="PF25967">
    <property type="entry name" value="RND-MFP_C"/>
    <property type="match status" value="1"/>
</dbReference>
<dbReference type="SUPFAM" id="SSF111369">
    <property type="entry name" value="HlyD-like secretion proteins"/>
    <property type="match status" value="1"/>
</dbReference>
<feature type="domain" description="Multidrug resistance protein MdtA-like C-terminal permuted SH3" evidence="5">
    <location>
        <begin position="333"/>
        <end position="377"/>
    </location>
</feature>
<dbReference type="GO" id="GO:1990281">
    <property type="term" value="C:efflux pump complex"/>
    <property type="evidence" value="ECO:0007669"/>
    <property type="project" value="TreeGrafter"/>
</dbReference>
<dbReference type="OrthoDB" id="5730196at2"/>
<dbReference type="InterPro" id="IPR058627">
    <property type="entry name" value="MdtA-like_C"/>
</dbReference>
<protein>
    <submittedName>
        <fullName evidence="6">Solvent efflux pump periplasmic linker SrpA</fullName>
    </submittedName>
</protein>
<dbReference type="Proteomes" id="UP000441399">
    <property type="component" value="Unassembled WGS sequence"/>
</dbReference>
<organism evidence="6 7">
    <name type="scientific">BD1-7 clade bacterium</name>
    <dbReference type="NCBI Taxonomy" id="2029982"/>
    <lineage>
        <taxon>Bacteria</taxon>
        <taxon>Pseudomonadati</taxon>
        <taxon>Pseudomonadota</taxon>
        <taxon>Gammaproteobacteria</taxon>
        <taxon>Cellvibrionales</taxon>
        <taxon>Spongiibacteraceae</taxon>
        <taxon>BD1-7 clade</taxon>
    </lineage>
</organism>
<keyword evidence="2" id="KW-0175">Coiled coil</keyword>
<feature type="region of interest" description="Disordered" evidence="3">
    <location>
        <begin position="394"/>
        <end position="413"/>
    </location>
</feature>
<dbReference type="NCBIfam" id="TIGR01730">
    <property type="entry name" value="RND_mfp"/>
    <property type="match status" value="1"/>
</dbReference>